<dbReference type="PANTHER" id="PTHR45641">
    <property type="entry name" value="TETRATRICOPEPTIDE REPEAT PROTEIN (AFU_ORTHOLOGUE AFUA_6G03870)"/>
    <property type="match status" value="1"/>
</dbReference>
<feature type="repeat" description="TPR" evidence="3">
    <location>
        <begin position="186"/>
        <end position="219"/>
    </location>
</feature>
<dbReference type="InterPro" id="IPR011990">
    <property type="entry name" value="TPR-like_helical_dom_sf"/>
</dbReference>
<accession>A0A820YLN8</accession>
<reference evidence="4" key="1">
    <citation type="submission" date="2021-02" db="EMBL/GenBank/DDBJ databases">
        <authorList>
            <person name="Nowell W R."/>
        </authorList>
    </citation>
    <scope>NUCLEOTIDE SEQUENCE</scope>
</reference>
<dbReference type="Gene3D" id="1.25.40.10">
    <property type="entry name" value="Tetratricopeptide repeat domain"/>
    <property type="match status" value="2"/>
</dbReference>
<dbReference type="InterPro" id="IPR019734">
    <property type="entry name" value="TPR_rpt"/>
</dbReference>
<name>A0A820YLN8_9BILA</name>
<dbReference type="Proteomes" id="UP000663848">
    <property type="component" value="Unassembled WGS sequence"/>
</dbReference>
<comment type="caution">
    <text evidence="4">The sequence shown here is derived from an EMBL/GenBank/DDBJ whole genome shotgun (WGS) entry which is preliminary data.</text>
</comment>
<sequence length="354" mass="40352">MREIAETMHQVAKIIPRLPTPLPRVATSTSGVLRDTPQVPEHIPELLDTSYRPLSSFSSSSGVRTSTGTGPDREFTKEEEILFMIGSIFRIKDTNLDEDGIWNIRLSLCSNNDQQLQSLFERMQRQLGNGDTNLDCFSGILQDTGKLNQAEIYYKSYLKQLTSNHPHISECYHALGIVVSEQKNYQLSLKCIAIAYHGLGDHTKAIESYEKALTILKKNHGEEHTDVAMCLDNMALHIREKHLPVGHSDIGVSYNNVANMYVCLDENDSALKHYELALKTYNKSLHSCHPHVIMTMENMASIYEDQCNYEKAQYYYTETVNIFRRTLPANHSDLRNMEKNVARVSSRLEDECFL</sequence>
<evidence type="ECO:0000313" key="5">
    <source>
        <dbReference type="Proteomes" id="UP000663848"/>
    </source>
</evidence>
<dbReference type="Pfam" id="PF13424">
    <property type="entry name" value="TPR_12"/>
    <property type="match status" value="2"/>
</dbReference>
<evidence type="ECO:0000256" key="1">
    <source>
        <dbReference type="ARBA" id="ARBA00022737"/>
    </source>
</evidence>
<proteinExistence type="predicted"/>
<dbReference type="SUPFAM" id="SSF48452">
    <property type="entry name" value="TPR-like"/>
    <property type="match status" value="1"/>
</dbReference>
<protein>
    <recommendedName>
        <fullName evidence="6">Kinesin light chain</fullName>
    </recommendedName>
</protein>
<organism evidence="4 5">
    <name type="scientific">Rotaria socialis</name>
    <dbReference type="NCBI Taxonomy" id="392032"/>
    <lineage>
        <taxon>Eukaryota</taxon>
        <taxon>Metazoa</taxon>
        <taxon>Spiralia</taxon>
        <taxon>Gnathifera</taxon>
        <taxon>Rotifera</taxon>
        <taxon>Eurotatoria</taxon>
        <taxon>Bdelloidea</taxon>
        <taxon>Philodinida</taxon>
        <taxon>Philodinidae</taxon>
        <taxon>Rotaria</taxon>
    </lineage>
</organism>
<evidence type="ECO:0000313" key="4">
    <source>
        <dbReference type="EMBL" id="CAF4549609.1"/>
    </source>
</evidence>
<keyword evidence="2 3" id="KW-0802">TPR repeat</keyword>
<dbReference type="SMART" id="SM00028">
    <property type="entry name" value="TPR"/>
    <property type="match status" value="3"/>
</dbReference>
<gene>
    <name evidence="4" type="ORF">QYT958_LOCUS8207</name>
</gene>
<evidence type="ECO:0000256" key="3">
    <source>
        <dbReference type="PROSITE-ProRule" id="PRU00339"/>
    </source>
</evidence>
<dbReference type="AlphaFoldDB" id="A0A820YLN8"/>
<evidence type="ECO:0008006" key="6">
    <source>
        <dbReference type="Google" id="ProtNLM"/>
    </source>
</evidence>
<dbReference type="EMBL" id="CAJOBR010000814">
    <property type="protein sequence ID" value="CAF4549609.1"/>
    <property type="molecule type" value="Genomic_DNA"/>
</dbReference>
<dbReference type="PANTHER" id="PTHR45641:SF19">
    <property type="entry name" value="NEPHROCYSTIN-3"/>
    <property type="match status" value="1"/>
</dbReference>
<keyword evidence="1" id="KW-0677">Repeat</keyword>
<evidence type="ECO:0000256" key="2">
    <source>
        <dbReference type="ARBA" id="ARBA00022803"/>
    </source>
</evidence>
<dbReference type="PROSITE" id="PS50005">
    <property type="entry name" value="TPR"/>
    <property type="match status" value="1"/>
</dbReference>